<reference evidence="3" key="1">
    <citation type="submission" date="2022-02" db="EMBL/GenBank/DDBJ databases">
        <authorList>
            <person name="Henning P.M."/>
            <person name="McCubbin A.G."/>
            <person name="Shore J.S."/>
        </authorList>
    </citation>
    <scope>NUCLEOTIDE SEQUENCE</scope>
    <source>
        <strain evidence="3">F60SS</strain>
        <tissue evidence="3">Leaves</tissue>
    </source>
</reference>
<evidence type="ECO:0000259" key="2">
    <source>
        <dbReference type="PROSITE" id="PS50102"/>
    </source>
</evidence>
<dbReference type="AlphaFoldDB" id="A0A9Q0FE59"/>
<dbReference type="Proteomes" id="UP001141552">
    <property type="component" value="Unassembled WGS sequence"/>
</dbReference>
<organism evidence="3 4">
    <name type="scientific">Turnera subulata</name>
    <dbReference type="NCBI Taxonomy" id="218843"/>
    <lineage>
        <taxon>Eukaryota</taxon>
        <taxon>Viridiplantae</taxon>
        <taxon>Streptophyta</taxon>
        <taxon>Embryophyta</taxon>
        <taxon>Tracheophyta</taxon>
        <taxon>Spermatophyta</taxon>
        <taxon>Magnoliopsida</taxon>
        <taxon>eudicotyledons</taxon>
        <taxon>Gunneridae</taxon>
        <taxon>Pentapetalae</taxon>
        <taxon>rosids</taxon>
        <taxon>fabids</taxon>
        <taxon>Malpighiales</taxon>
        <taxon>Passifloraceae</taxon>
        <taxon>Turnera</taxon>
    </lineage>
</organism>
<sequence length="156" mass="17823">MRQNMHNLKEGNNIRSYMKEFQEMKFEIPSMPDSEVLDMFARGLQEWGIDGGRHMRKATMSALESDQLLSIYCENLPFSWTTSDILSTLSTYGEIVDIYIPSEKSKSGKRFGFIRFKKGPRLEGVIEAISKVPVGNGFLHASWARKKTVISSEVQH</sequence>
<dbReference type="Pfam" id="PF00076">
    <property type="entry name" value="RRM_1"/>
    <property type="match status" value="1"/>
</dbReference>
<dbReference type="CDD" id="cd00590">
    <property type="entry name" value="RRM_SF"/>
    <property type="match status" value="1"/>
</dbReference>
<keyword evidence="4" id="KW-1185">Reference proteome</keyword>
<name>A0A9Q0FE59_9ROSI</name>
<dbReference type="InterPro" id="IPR012677">
    <property type="entry name" value="Nucleotide-bd_a/b_plait_sf"/>
</dbReference>
<dbReference type="EMBL" id="JAKUCV010005794">
    <property type="protein sequence ID" value="KAJ4829803.1"/>
    <property type="molecule type" value="Genomic_DNA"/>
</dbReference>
<dbReference type="SUPFAM" id="SSF54928">
    <property type="entry name" value="RNA-binding domain, RBD"/>
    <property type="match status" value="1"/>
</dbReference>
<accession>A0A9Q0FE59</accession>
<dbReference type="InterPro" id="IPR035979">
    <property type="entry name" value="RBD_domain_sf"/>
</dbReference>
<dbReference type="PROSITE" id="PS50102">
    <property type="entry name" value="RRM"/>
    <property type="match status" value="1"/>
</dbReference>
<gene>
    <name evidence="3" type="ORF">Tsubulata_022106</name>
</gene>
<evidence type="ECO:0000256" key="1">
    <source>
        <dbReference type="PROSITE-ProRule" id="PRU00176"/>
    </source>
</evidence>
<dbReference type="Gene3D" id="3.30.70.330">
    <property type="match status" value="1"/>
</dbReference>
<reference evidence="3" key="2">
    <citation type="journal article" date="2023" name="Plants (Basel)">
        <title>Annotation of the Turnera subulata (Passifloraceae) Draft Genome Reveals the S-Locus Evolved after the Divergence of Turneroideae from Passifloroideae in a Stepwise Manner.</title>
        <authorList>
            <person name="Henning P.M."/>
            <person name="Roalson E.H."/>
            <person name="Mir W."/>
            <person name="McCubbin A.G."/>
            <person name="Shore J.S."/>
        </authorList>
    </citation>
    <scope>NUCLEOTIDE SEQUENCE</scope>
    <source>
        <strain evidence="3">F60SS</strain>
    </source>
</reference>
<feature type="domain" description="RRM" evidence="2">
    <location>
        <begin position="69"/>
        <end position="146"/>
    </location>
</feature>
<dbReference type="GO" id="GO:0003723">
    <property type="term" value="F:RNA binding"/>
    <property type="evidence" value="ECO:0007669"/>
    <property type="project" value="UniProtKB-UniRule"/>
</dbReference>
<proteinExistence type="predicted"/>
<comment type="caution">
    <text evidence="3">The sequence shown here is derived from an EMBL/GenBank/DDBJ whole genome shotgun (WGS) entry which is preliminary data.</text>
</comment>
<protein>
    <recommendedName>
        <fullName evidence="2">RRM domain-containing protein</fullName>
    </recommendedName>
</protein>
<keyword evidence="1" id="KW-0694">RNA-binding</keyword>
<dbReference type="InterPro" id="IPR000504">
    <property type="entry name" value="RRM_dom"/>
</dbReference>
<dbReference type="SMART" id="SM00360">
    <property type="entry name" value="RRM"/>
    <property type="match status" value="1"/>
</dbReference>
<evidence type="ECO:0000313" key="3">
    <source>
        <dbReference type="EMBL" id="KAJ4829803.1"/>
    </source>
</evidence>
<evidence type="ECO:0000313" key="4">
    <source>
        <dbReference type="Proteomes" id="UP001141552"/>
    </source>
</evidence>
<dbReference type="OrthoDB" id="360390at2759"/>